<reference evidence="3" key="2">
    <citation type="submission" date="2017-12" db="EMBL/GenBank/DDBJ databases">
        <title>Genome sequence of the Bar-tailed Godwit (Limosa lapponica baueri).</title>
        <authorList>
            <person name="Lima N.C.B."/>
            <person name="Parody-Merino A.M."/>
            <person name="Battley P.F."/>
            <person name="Fidler A.E."/>
            <person name="Prosdocimi F."/>
        </authorList>
    </citation>
    <scope>NUCLEOTIDE SEQUENCE [LARGE SCALE GENOMIC DNA]</scope>
</reference>
<keyword evidence="3" id="KW-1185">Reference proteome</keyword>
<dbReference type="AlphaFoldDB" id="A0A2I0TQP7"/>
<dbReference type="Proteomes" id="UP000233556">
    <property type="component" value="Unassembled WGS sequence"/>
</dbReference>
<name>A0A2I0TQP7_LIMLA</name>
<accession>A0A2I0TQP7</accession>
<evidence type="ECO:0000256" key="1">
    <source>
        <dbReference type="SAM" id="MobiDB-lite"/>
    </source>
</evidence>
<proteinExistence type="predicted"/>
<sequence>MLSRSLPNKTLWLPCWQRELRRKMSKNTEQALLKLRGHTANGKEKEKPGLLQGHGCTVDCSRARVRRTNRKMCSRADRGCHSSEGSSCHSGGSSCHDKERSCHGSEEVVCHEVSAVQDVTPVVVLPPQCPGQVPVAPVPCQQQQQIKQPVQWPPQQQK</sequence>
<gene>
    <name evidence="2" type="ORF">llap_13583</name>
</gene>
<organism evidence="2 3">
    <name type="scientific">Limosa lapponica baueri</name>
    <dbReference type="NCBI Taxonomy" id="1758121"/>
    <lineage>
        <taxon>Eukaryota</taxon>
        <taxon>Metazoa</taxon>
        <taxon>Chordata</taxon>
        <taxon>Craniata</taxon>
        <taxon>Vertebrata</taxon>
        <taxon>Euteleostomi</taxon>
        <taxon>Archelosauria</taxon>
        <taxon>Archosauria</taxon>
        <taxon>Dinosauria</taxon>
        <taxon>Saurischia</taxon>
        <taxon>Theropoda</taxon>
        <taxon>Coelurosauria</taxon>
        <taxon>Aves</taxon>
        <taxon>Neognathae</taxon>
        <taxon>Neoaves</taxon>
        <taxon>Charadriiformes</taxon>
        <taxon>Scolopacidae</taxon>
        <taxon>Limosa</taxon>
    </lineage>
</organism>
<dbReference type="OrthoDB" id="10575410at2759"/>
<evidence type="ECO:0000313" key="3">
    <source>
        <dbReference type="Proteomes" id="UP000233556"/>
    </source>
</evidence>
<dbReference type="EMBL" id="KZ507857">
    <property type="protein sequence ID" value="PKU36116.1"/>
    <property type="molecule type" value="Genomic_DNA"/>
</dbReference>
<feature type="region of interest" description="Disordered" evidence="1">
    <location>
        <begin position="74"/>
        <end position="100"/>
    </location>
</feature>
<protein>
    <submittedName>
        <fullName evidence="2">Uncharacterized protein</fullName>
    </submittedName>
</protein>
<evidence type="ECO:0000313" key="2">
    <source>
        <dbReference type="EMBL" id="PKU36116.1"/>
    </source>
</evidence>
<reference evidence="3" key="1">
    <citation type="submission" date="2017-11" db="EMBL/GenBank/DDBJ databases">
        <authorList>
            <person name="Lima N.C."/>
            <person name="Parody-Merino A.M."/>
            <person name="Battley P.F."/>
            <person name="Fidler A.E."/>
            <person name="Prosdocimi F."/>
        </authorList>
    </citation>
    <scope>NUCLEOTIDE SEQUENCE [LARGE SCALE GENOMIC DNA]</scope>
</reference>
<feature type="compositionally biased region" description="Low complexity" evidence="1">
    <location>
        <begin position="82"/>
        <end position="94"/>
    </location>
</feature>